<evidence type="ECO:0000313" key="3">
    <source>
        <dbReference type="EMBL" id="MBG0837556.1"/>
    </source>
</evidence>
<evidence type="ECO:0000313" key="4">
    <source>
        <dbReference type="Proteomes" id="UP000596932"/>
    </source>
</evidence>
<comment type="similarity">
    <text evidence="1">Belongs to the amidase family.</text>
</comment>
<evidence type="ECO:0000256" key="1">
    <source>
        <dbReference type="ARBA" id="ARBA00009199"/>
    </source>
</evidence>
<dbReference type="Proteomes" id="UP000596932">
    <property type="component" value="Unassembled WGS sequence"/>
</dbReference>
<name>A0A931D4G0_9PSED</name>
<dbReference type="InterPro" id="IPR000120">
    <property type="entry name" value="Amidase"/>
</dbReference>
<dbReference type="PANTHER" id="PTHR11895:SF7">
    <property type="entry name" value="GLUTAMYL-TRNA(GLN) AMIDOTRANSFERASE SUBUNIT A, MITOCHONDRIAL"/>
    <property type="match status" value="1"/>
</dbReference>
<reference evidence="3" key="1">
    <citation type="submission" date="2020-07" db="EMBL/GenBank/DDBJ databases">
        <title>Pseudomonas chaetoceroseae sp. nov., a new member of the Pseudomonas oleovorans group isolated from a culture of Chaetoceros calcitrans.</title>
        <authorList>
            <person name="Girard L."/>
            <person name="Lood C."/>
            <person name="De Mot R."/>
            <person name="Baudart J."/>
        </authorList>
    </citation>
    <scope>NUCLEOTIDE SEQUENCE</scope>
    <source>
        <strain evidence="3">536</strain>
    </source>
</reference>
<accession>A0A931D4G0</accession>
<dbReference type="GO" id="GO:0003824">
    <property type="term" value="F:catalytic activity"/>
    <property type="evidence" value="ECO:0007669"/>
    <property type="project" value="InterPro"/>
</dbReference>
<organism evidence="3 4">
    <name type="scientific">Pseudomonas chaetocerotis</name>
    <dbReference type="NCBI Taxonomy" id="2758695"/>
    <lineage>
        <taxon>Bacteria</taxon>
        <taxon>Pseudomonadati</taxon>
        <taxon>Pseudomonadota</taxon>
        <taxon>Gammaproteobacteria</taxon>
        <taxon>Pseudomonadales</taxon>
        <taxon>Pseudomonadaceae</taxon>
        <taxon>Pseudomonas</taxon>
    </lineage>
</organism>
<dbReference type="Pfam" id="PF01425">
    <property type="entry name" value="Amidase"/>
    <property type="match status" value="1"/>
</dbReference>
<dbReference type="SUPFAM" id="SSF75304">
    <property type="entry name" value="Amidase signature (AS) enzymes"/>
    <property type="match status" value="1"/>
</dbReference>
<dbReference type="InterPro" id="IPR036928">
    <property type="entry name" value="AS_sf"/>
</dbReference>
<sequence>MDESARTTAEKIAAVTLTATEVLNECLGRLQLHNSAINAVVTLDSQIKNTATLADERAARGDALAPLHGVPVTIKDAFATAYLLTTSSHPPLRTHLPKQDATAVSRLRSAGALIVGKTNLPELASDPQCWSPLFGATNNPWNPSLTSGGSSGGSAAAVAMGFSFLDLGSDIGGSIRIPAAYCGVLGFKATENRIPRTGHIPHLPGRPRSVRHMLSFGVLARHVEDLRLGLDVLSGADGIDLEVPPITPRYPEVRHGRPLRVAWWDDFAGLPLCSRTRRGLLRTVERLQQAGVQVQRCAPVDFDVLQAWRAYGIIAGAEIGLGMPFMERQILRASGGFLPRSQVLTRSLVKGMGGSWSRYSHALNARDELIMRLEEFLGSWDAWLCPVAAGTAYPHSRRGKFSKPPSILVEGEPLPYFEASIGMTSLFSLTGNPVVVMPAGVEDGLPVGLQWVGRRWQDEALLAVCSEVEPMLDGYQRPPLLIEGLRGNPAWS</sequence>
<keyword evidence="4" id="KW-1185">Reference proteome</keyword>
<protein>
    <submittedName>
        <fullName evidence="3">Amidase</fullName>
    </submittedName>
</protein>
<dbReference type="RefSeq" id="WP_196476566.1">
    <property type="nucleotide sequence ID" value="NZ_JACFYX020000014.1"/>
</dbReference>
<dbReference type="PANTHER" id="PTHR11895">
    <property type="entry name" value="TRANSAMIDASE"/>
    <property type="match status" value="1"/>
</dbReference>
<dbReference type="AlphaFoldDB" id="A0A931D4G0"/>
<dbReference type="EMBL" id="JACFYX010000023">
    <property type="protein sequence ID" value="MBG0837556.1"/>
    <property type="molecule type" value="Genomic_DNA"/>
</dbReference>
<gene>
    <name evidence="3" type="ORF">H3221_20775</name>
</gene>
<comment type="caution">
    <text evidence="3">The sequence shown here is derived from an EMBL/GenBank/DDBJ whole genome shotgun (WGS) entry which is preliminary data.</text>
</comment>
<evidence type="ECO:0000259" key="2">
    <source>
        <dbReference type="Pfam" id="PF01425"/>
    </source>
</evidence>
<feature type="domain" description="Amidase" evidence="2">
    <location>
        <begin position="21"/>
        <end position="462"/>
    </location>
</feature>
<dbReference type="InterPro" id="IPR023631">
    <property type="entry name" value="Amidase_dom"/>
</dbReference>
<dbReference type="PIRSF" id="PIRSF001221">
    <property type="entry name" value="Amidase_fungi"/>
    <property type="match status" value="1"/>
</dbReference>
<dbReference type="Gene3D" id="3.90.1300.10">
    <property type="entry name" value="Amidase signature (AS) domain"/>
    <property type="match status" value="1"/>
</dbReference>
<proteinExistence type="inferred from homology"/>